<keyword evidence="2" id="KW-1185">Reference proteome</keyword>
<reference evidence="2" key="1">
    <citation type="journal article" date="2019" name="Int. J. Syst. Evol. Microbiol.">
        <title>The Global Catalogue of Microorganisms (GCM) 10K type strain sequencing project: providing services to taxonomists for standard genome sequencing and annotation.</title>
        <authorList>
            <consortium name="The Broad Institute Genomics Platform"/>
            <consortium name="The Broad Institute Genome Sequencing Center for Infectious Disease"/>
            <person name="Wu L."/>
            <person name="Ma J."/>
        </authorList>
    </citation>
    <scope>NUCLEOTIDE SEQUENCE [LARGE SCALE GENOMIC DNA]</scope>
    <source>
        <strain evidence="2">JCM 17759</strain>
    </source>
</reference>
<dbReference type="Proteomes" id="UP001500840">
    <property type="component" value="Unassembled WGS sequence"/>
</dbReference>
<comment type="caution">
    <text evidence="1">The sequence shown here is derived from an EMBL/GenBank/DDBJ whole genome shotgun (WGS) entry which is preliminary data.</text>
</comment>
<proteinExistence type="predicted"/>
<dbReference type="EMBL" id="BAABGA010000071">
    <property type="protein sequence ID" value="GAA4464539.1"/>
    <property type="molecule type" value="Genomic_DNA"/>
</dbReference>
<accession>A0ABP8NF41</accession>
<dbReference type="RefSeq" id="WP_345326677.1">
    <property type="nucleotide sequence ID" value="NZ_BAABGA010000071.1"/>
</dbReference>
<sequence>MHQIFNEVESDLGDASFCGADARTPYLLDLWCQIDVNSCSLVAIGDQFAGMRAPGICFVTHCKGHCLGLRTPDPTMLPDRAWWASRCRASGPAAKVVGI</sequence>
<name>A0ABP8NF41_9BACT</name>
<evidence type="ECO:0000313" key="2">
    <source>
        <dbReference type="Proteomes" id="UP001500840"/>
    </source>
</evidence>
<organism evidence="1 2">
    <name type="scientific">Novipirellula rosea</name>
    <dbReference type="NCBI Taxonomy" id="1031540"/>
    <lineage>
        <taxon>Bacteria</taxon>
        <taxon>Pseudomonadati</taxon>
        <taxon>Planctomycetota</taxon>
        <taxon>Planctomycetia</taxon>
        <taxon>Pirellulales</taxon>
        <taxon>Pirellulaceae</taxon>
        <taxon>Novipirellula</taxon>
    </lineage>
</organism>
<evidence type="ECO:0000313" key="1">
    <source>
        <dbReference type="EMBL" id="GAA4464539.1"/>
    </source>
</evidence>
<protein>
    <submittedName>
        <fullName evidence="1">Uncharacterized protein</fullName>
    </submittedName>
</protein>
<gene>
    <name evidence="1" type="ORF">GCM10023156_51100</name>
</gene>